<keyword evidence="2" id="KW-1185">Reference proteome</keyword>
<dbReference type="EMBL" id="CAJVPS010036181">
    <property type="protein sequence ID" value="CAG8742792.1"/>
    <property type="molecule type" value="Genomic_DNA"/>
</dbReference>
<dbReference type="AlphaFoldDB" id="A0A9N9NMN6"/>
<reference evidence="1" key="1">
    <citation type="submission" date="2021-06" db="EMBL/GenBank/DDBJ databases">
        <authorList>
            <person name="Kallberg Y."/>
            <person name="Tangrot J."/>
            <person name="Rosling A."/>
        </authorList>
    </citation>
    <scope>NUCLEOTIDE SEQUENCE</scope>
    <source>
        <strain evidence="1">FL130A</strain>
    </source>
</reference>
<dbReference type="PANTHER" id="PTHR47718:SF7">
    <property type="entry name" value="PROTEIN FAR1-RELATED SEQUENCE"/>
    <property type="match status" value="1"/>
</dbReference>
<feature type="non-terminal residue" evidence="1">
    <location>
        <position position="1"/>
    </location>
</feature>
<dbReference type="PANTHER" id="PTHR47718">
    <property type="entry name" value="OS01G0519700 PROTEIN"/>
    <property type="match status" value="1"/>
</dbReference>
<sequence>AFLNDETQESYEWVLQQTLDATSSEPNVFIKNVYKNTYHIYCIWHLFQNLPKRLKSKLDHMKFKEFINKFWKARNSLSVNVFEQQFQALIEKYPNAHDYLYNTLYPNRQSWACAFINKIFTAGMQSTQHVESINAFIHKEVSSSSSMIDVIEAIDFWMQKEALNASFITWKYKSLIYHQPFIIEKLFKIGSAIEFNEDKLNIDQDEAVKDYYDFWQTYLKTLMNS</sequence>
<feature type="non-terminal residue" evidence="1">
    <location>
        <position position="225"/>
    </location>
</feature>
<proteinExistence type="predicted"/>
<comment type="caution">
    <text evidence="1">The sequence shown here is derived from an EMBL/GenBank/DDBJ whole genome shotgun (WGS) entry which is preliminary data.</text>
</comment>
<dbReference type="OrthoDB" id="2430494at2759"/>
<evidence type="ECO:0000313" key="2">
    <source>
        <dbReference type="Proteomes" id="UP000789508"/>
    </source>
</evidence>
<dbReference type="Proteomes" id="UP000789508">
    <property type="component" value="Unassembled WGS sequence"/>
</dbReference>
<evidence type="ECO:0000313" key="1">
    <source>
        <dbReference type="EMBL" id="CAG8742792.1"/>
    </source>
</evidence>
<organism evidence="1 2">
    <name type="scientific">Ambispora leptoticha</name>
    <dbReference type="NCBI Taxonomy" id="144679"/>
    <lineage>
        <taxon>Eukaryota</taxon>
        <taxon>Fungi</taxon>
        <taxon>Fungi incertae sedis</taxon>
        <taxon>Mucoromycota</taxon>
        <taxon>Glomeromycotina</taxon>
        <taxon>Glomeromycetes</taxon>
        <taxon>Archaeosporales</taxon>
        <taxon>Ambisporaceae</taxon>
        <taxon>Ambispora</taxon>
    </lineage>
</organism>
<accession>A0A9N9NMN6</accession>
<protein>
    <submittedName>
        <fullName evidence="1">8250_t:CDS:1</fullName>
    </submittedName>
</protein>
<gene>
    <name evidence="1" type="ORF">ALEPTO_LOCUS13016</name>
</gene>
<name>A0A9N9NMN6_9GLOM</name>